<feature type="compositionally biased region" description="Low complexity" evidence="1">
    <location>
        <begin position="30"/>
        <end position="46"/>
    </location>
</feature>
<feature type="region of interest" description="Disordered" evidence="1">
    <location>
        <begin position="1"/>
        <end position="84"/>
    </location>
</feature>
<dbReference type="Proteomes" id="UP001497444">
    <property type="component" value="Unassembled WGS sequence"/>
</dbReference>
<organism evidence="2 3">
    <name type="scientific">Sphagnum jensenii</name>
    <dbReference type="NCBI Taxonomy" id="128206"/>
    <lineage>
        <taxon>Eukaryota</taxon>
        <taxon>Viridiplantae</taxon>
        <taxon>Streptophyta</taxon>
        <taxon>Embryophyta</taxon>
        <taxon>Bryophyta</taxon>
        <taxon>Sphagnophytina</taxon>
        <taxon>Sphagnopsida</taxon>
        <taxon>Sphagnales</taxon>
        <taxon>Sphagnaceae</taxon>
        <taxon>Sphagnum</taxon>
    </lineage>
</organism>
<evidence type="ECO:0000313" key="2">
    <source>
        <dbReference type="EMBL" id="CAK9254253.1"/>
    </source>
</evidence>
<evidence type="ECO:0000256" key="1">
    <source>
        <dbReference type="SAM" id="MobiDB-lite"/>
    </source>
</evidence>
<accession>A0ABP0VIJ6</accession>
<evidence type="ECO:0000313" key="3">
    <source>
        <dbReference type="Proteomes" id="UP001497444"/>
    </source>
</evidence>
<name>A0ABP0VIJ6_9BRYO</name>
<comment type="caution">
    <text evidence="2">The sequence shown here is derived from an EMBL/GenBank/DDBJ whole genome shotgun (WGS) entry which is preliminary data.</text>
</comment>
<proteinExistence type="predicted"/>
<dbReference type="EMBL" id="CAXAQS010001001">
    <property type="protein sequence ID" value="CAK9254253.1"/>
    <property type="molecule type" value="Genomic_DNA"/>
</dbReference>
<protein>
    <submittedName>
        <fullName evidence="2">Uncharacterized protein</fullName>
    </submittedName>
</protein>
<reference evidence="2" key="1">
    <citation type="submission" date="2024-02" db="EMBL/GenBank/DDBJ databases">
        <authorList>
            <consortium name="ELIXIR-Norway"/>
            <consortium name="Elixir Norway"/>
        </authorList>
    </citation>
    <scope>NUCLEOTIDE SEQUENCE</scope>
</reference>
<keyword evidence="3" id="KW-1185">Reference proteome</keyword>
<sequence length="84" mass="9215">MVQMGWQERAVRQAAGRGKQAGRSQEQHQARLQQGALLQLTLQTHGPNGRDRHTALKAGHAANEPTGDDPTDLLRTLRTPVLDT</sequence>
<gene>
    <name evidence="2" type="ORF">CSSPJE1EN1_LOCUS29631</name>
</gene>